<reference evidence="13 14" key="1">
    <citation type="submission" date="2019-01" db="EMBL/GenBank/DDBJ databases">
        <title>Sequencing of cultivated peanut Arachis hypogaea provides insights into genome evolution and oil improvement.</title>
        <authorList>
            <person name="Chen X."/>
        </authorList>
    </citation>
    <scope>NUCLEOTIDE SEQUENCE [LARGE SCALE GENOMIC DNA]</scope>
    <source>
        <strain evidence="14">cv. Fuhuasheng</strain>
        <strain evidence="13">GDAAS-fuhuasheng2018</strain>
        <tissue evidence="13">Leaves</tissue>
    </source>
</reference>
<dbReference type="FunFam" id="3.90.70.10:FF:000057">
    <property type="entry name" value="Cysteine protease RD19A"/>
    <property type="match status" value="1"/>
</dbReference>
<gene>
    <name evidence="13" type="ORF">Ahy_B09g098864</name>
    <name evidence="12" type="ORF">DS421_19g664510</name>
</gene>
<dbReference type="CDD" id="cd02248">
    <property type="entry name" value="Peptidase_C1A"/>
    <property type="match status" value="1"/>
</dbReference>
<sequence length="371" mass="41618">MFTKLQRPLLTCHTRFLLFLCCTLMVVLSSSAMTVEEIARKLEQKDNYLLSTENKFKAFMENYSKNYTTREEYLRRLGIFADNIVTALRHQVLDPSAAHGVTQFSDLTQTEFLRLYTHGLVSERENENKFTADRMAPPLKVEGLPENFDWREKGAVTEVKTQGMCGACWAFSTTGTLEGAHFIATGKLLNLSEQQLIDCDNKCDITDKTACDNGCQGGLMTNAYNYLMEAGGVEEEATYPYTQNRGECKFDKNKIVVRVSNFTNIPADDDQIAAYLVKQGPLAIGMNAVYMQTYIGGVSCPFICGKKPNHGGLLVGYGTKGFSILRLGNKPYWIIKNSWGKRWGEHGYFKICRGYNMCGVNTLVSTAMVSH</sequence>
<keyword evidence="4" id="KW-0378">Hydrolase</keyword>
<feature type="signal peptide" evidence="9">
    <location>
        <begin position="1"/>
        <end position="32"/>
    </location>
</feature>
<dbReference type="Gene3D" id="3.90.70.10">
    <property type="entry name" value="Cysteine proteinases"/>
    <property type="match status" value="1"/>
</dbReference>
<proteinExistence type="inferred from homology"/>
<keyword evidence="7" id="KW-1015">Disulfide bond</keyword>
<dbReference type="InterPro" id="IPR039417">
    <property type="entry name" value="Peptidase_C1A_papain-like"/>
</dbReference>
<dbReference type="Proteomes" id="UP000289738">
    <property type="component" value="Chromosome B09"/>
</dbReference>
<dbReference type="AlphaFoldDB" id="A0A444XSB1"/>
<evidence type="ECO:0000256" key="5">
    <source>
        <dbReference type="ARBA" id="ARBA00022807"/>
    </source>
</evidence>
<dbReference type="STRING" id="3818.A0A444XSB1"/>
<dbReference type="GO" id="GO:0000323">
    <property type="term" value="C:lytic vacuole"/>
    <property type="evidence" value="ECO:0007669"/>
    <property type="project" value="UniProtKB-ARBA"/>
</dbReference>
<dbReference type="OrthoDB" id="10253408at2759"/>
<evidence type="ECO:0000256" key="8">
    <source>
        <dbReference type="ARBA" id="ARBA00023180"/>
    </source>
</evidence>
<reference evidence="12 15" key="2">
    <citation type="submission" date="2020-01" db="EMBL/GenBank/DDBJ databases">
        <title>Genome sequence of Arachis hypogaea, cultivar Shitouqi.</title>
        <authorList>
            <person name="Zhuang W."/>
            <person name="Chen H."/>
            <person name="Varshney R."/>
            <person name="Wang D."/>
            <person name="Ming R."/>
        </authorList>
    </citation>
    <scope>NUCLEOTIDE SEQUENCE [LARGE SCALE GENOMIC DNA]</scope>
    <source>
        <tissue evidence="12">Young leaf</tissue>
    </source>
</reference>
<dbReference type="PANTHER" id="PTHR12411">
    <property type="entry name" value="CYSTEINE PROTEASE FAMILY C1-RELATED"/>
    <property type="match status" value="1"/>
</dbReference>
<dbReference type="Proteomes" id="UP000464620">
    <property type="component" value="Chromosome B09"/>
</dbReference>
<name>A0A444XSB1_ARAHY</name>
<dbReference type="InterPro" id="IPR000668">
    <property type="entry name" value="Peptidase_C1A_C"/>
</dbReference>
<keyword evidence="8" id="KW-0325">Glycoprotein</keyword>
<dbReference type="EMBL" id="CP031001">
    <property type="protein sequence ID" value="QHN78798.1"/>
    <property type="molecule type" value="Genomic_DNA"/>
</dbReference>
<dbReference type="Pfam" id="PF08246">
    <property type="entry name" value="Inhibitor_I29"/>
    <property type="match status" value="1"/>
</dbReference>
<evidence type="ECO:0000313" key="13">
    <source>
        <dbReference type="EMBL" id="RYQ92650.1"/>
    </source>
</evidence>
<keyword evidence="14" id="KW-1185">Reference proteome</keyword>
<evidence type="ECO:0000313" key="12">
    <source>
        <dbReference type="EMBL" id="QHN78798.1"/>
    </source>
</evidence>
<dbReference type="InterPro" id="IPR000169">
    <property type="entry name" value="Pept_cys_AS"/>
</dbReference>
<keyword evidence="5" id="KW-0788">Thiol protease</keyword>
<dbReference type="InterPro" id="IPR025661">
    <property type="entry name" value="Pept_asp_AS"/>
</dbReference>
<keyword evidence="3 9" id="KW-0732">Signal</keyword>
<feature type="chain" id="PRO_5036353946" evidence="9">
    <location>
        <begin position="33"/>
        <end position="371"/>
    </location>
</feature>
<evidence type="ECO:0000256" key="3">
    <source>
        <dbReference type="ARBA" id="ARBA00022729"/>
    </source>
</evidence>
<accession>A0A444XSB1</accession>
<dbReference type="InterPro" id="IPR038765">
    <property type="entry name" value="Papain-like_cys_pep_sf"/>
</dbReference>
<evidence type="ECO:0000259" key="11">
    <source>
        <dbReference type="SMART" id="SM00848"/>
    </source>
</evidence>
<evidence type="ECO:0000256" key="2">
    <source>
        <dbReference type="ARBA" id="ARBA00022670"/>
    </source>
</evidence>
<dbReference type="InterPro" id="IPR013128">
    <property type="entry name" value="Peptidase_C1A"/>
</dbReference>
<evidence type="ECO:0000256" key="6">
    <source>
        <dbReference type="ARBA" id="ARBA00023145"/>
    </source>
</evidence>
<dbReference type="Pfam" id="PF00112">
    <property type="entry name" value="Peptidase_C1"/>
    <property type="match status" value="1"/>
</dbReference>
<evidence type="ECO:0000256" key="7">
    <source>
        <dbReference type="ARBA" id="ARBA00023157"/>
    </source>
</evidence>
<dbReference type="SUPFAM" id="SSF54001">
    <property type="entry name" value="Cysteine proteinases"/>
    <property type="match status" value="1"/>
</dbReference>
<organism evidence="13 14">
    <name type="scientific">Arachis hypogaea</name>
    <name type="common">Peanut</name>
    <dbReference type="NCBI Taxonomy" id="3818"/>
    <lineage>
        <taxon>Eukaryota</taxon>
        <taxon>Viridiplantae</taxon>
        <taxon>Streptophyta</taxon>
        <taxon>Embryophyta</taxon>
        <taxon>Tracheophyta</taxon>
        <taxon>Spermatophyta</taxon>
        <taxon>Magnoliopsida</taxon>
        <taxon>eudicotyledons</taxon>
        <taxon>Gunneridae</taxon>
        <taxon>Pentapetalae</taxon>
        <taxon>rosids</taxon>
        <taxon>fabids</taxon>
        <taxon>Fabales</taxon>
        <taxon>Fabaceae</taxon>
        <taxon>Papilionoideae</taxon>
        <taxon>50 kb inversion clade</taxon>
        <taxon>dalbergioids sensu lato</taxon>
        <taxon>Dalbergieae</taxon>
        <taxon>Pterocarpus clade</taxon>
        <taxon>Arachis</taxon>
    </lineage>
</organism>
<evidence type="ECO:0000256" key="1">
    <source>
        <dbReference type="ARBA" id="ARBA00008455"/>
    </source>
</evidence>
<dbReference type="PROSITE" id="PS00139">
    <property type="entry name" value="THIOL_PROTEASE_CYS"/>
    <property type="match status" value="1"/>
</dbReference>
<protein>
    <submittedName>
        <fullName evidence="12">Cysteine proteinase</fullName>
    </submittedName>
</protein>
<feature type="domain" description="Cathepsin propeptide inhibitor" evidence="11">
    <location>
        <begin position="56"/>
        <end position="112"/>
    </location>
</feature>
<evidence type="ECO:0000259" key="10">
    <source>
        <dbReference type="SMART" id="SM00645"/>
    </source>
</evidence>
<dbReference type="Gramene" id="arahy.Tifrunner.gnm2.ann2.Ah19g440200.1">
    <property type="protein sequence ID" value="arahy.Tifrunner.gnm2.ann2.Ah19g440200.1-CDS"/>
    <property type="gene ID" value="arahy.Tifrunner.gnm2.ann2.Ah19g440200"/>
</dbReference>
<dbReference type="GO" id="GO:0008234">
    <property type="term" value="F:cysteine-type peptidase activity"/>
    <property type="evidence" value="ECO:0007669"/>
    <property type="project" value="UniProtKB-KW"/>
</dbReference>
<dbReference type="PROSITE" id="PS00640">
    <property type="entry name" value="THIOL_PROTEASE_ASN"/>
    <property type="match status" value="1"/>
</dbReference>
<feature type="domain" description="Peptidase C1A papain C-terminal" evidence="10">
    <location>
        <begin position="144"/>
        <end position="368"/>
    </location>
</feature>
<dbReference type="InterPro" id="IPR013201">
    <property type="entry name" value="Prot_inhib_I29"/>
</dbReference>
<dbReference type="PRINTS" id="PR00705">
    <property type="entry name" value="PAPAIN"/>
</dbReference>
<dbReference type="SMR" id="A0A444XSB1"/>
<keyword evidence="2" id="KW-0645">Protease</keyword>
<keyword evidence="6" id="KW-0865">Zymogen</keyword>
<evidence type="ECO:0000313" key="14">
    <source>
        <dbReference type="Proteomes" id="UP000289738"/>
    </source>
</evidence>
<dbReference type="SMART" id="SM00848">
    <property type="entry name" value="Inhibitor_I29"/>
    <property type="match status" value="1"/>
</dbReference>
<evidence type="ECO:0000256" key="4">
    <source>
        <dbReference type="ARBA" id="ARBA00022801"/>
    </source>
</evidence>
<evidence type="ECO:0000313" key="15">
    <source>
        <dbReference type="Proteomes" id="UP000464620"/>
    </source>
</evidence>
<comment type="similarity">
    <text evidence="1">Belongs to the peptidase C1 family.</text>
</comment>
<dbReference type="EMBL" id="SDMP01000019">
    <property type="protein sequence ID" value="RYQ92650.1"/>
    <property type="molecule type" value="Genomic_DNA"/>
</dbReference>
<dbReference type="SMART" id="SM00645">
    <property type="entry name" value="Pept_C1"/>
    <property type="match status" value="1"/>
</dbReference>
<dbReference type="GO" id="GO:0006508">
    <property type="term" value="P:proteolysis"/>
    <property type="evidence" value="ECO:0007669"/>
    <property type="project" value="UniProtKB-KW"/>
</dbReference>
<evidence type="ECO:0000256" key="9">
    <source>
        <dbReference type="SAM" id="SignalP"/>
    </source>
</evidence>